<comment type="caution">
    <text evidence="1">The sequence shown here is derived from an EMBL/GenBank/DDBJ whole genome shotgun (WGS) entry which is preliminary data.</text>
</comment>
<evidence type="ECO:0000313" key="2">
    <source>
        <dbReference type="Proteomes" id="UP001153678"/>
    </source>
</evidence>
<dbReference type="EMBL" id="CAMKVN010005800">
    <property type="protein sequence ID" value="CAI2189392.1"/>
    <property type="molecule type" value="Genomic_DNA"/>
</dbReference>
<dbReference type="OrthoDB" id="10351262at2759"/>
<sequence>MNDQQNISATHMQIDNYAVGENSSNVVNNYLASPSQASVSFPNLPNQVLEALSIAKKFLARQKETHEITITKNEVKVNGKLIYVNYEACKICKNQHGNLTCPKCQRKICSNCITKRSRAQQCLRCKGSEKIKDKLNSEFENKIERLLRMGNEDRTQEVILVEIENLGGKNLEELIEVVKGLEKKGDKLNRQISLAYFYIGKVFYERMEDFFSESDLDGKEKLRKILGSFKHAKDLDFGGEKMSIREIKEKLGVDDSKVSRFFGLTSKVYLTYQVFDSAEEQIRKAEHILSSVWLRDLSQEKFIDFLGKLEQRKEEELVKE</sequence>
<reference evidence="1" key="1">
    <citation type="submission" date="2022-08" db="EMBL/GenBank/DDBJ databases">
        <authorList>
            <person name="Kallberg Y."/>
            <person name="Tangrot J."/>
            <person name="Rosling A."/>
        </authorList>
    </citation>
    <scope>NUCLEOTIDE SEQUENCE</scope>
    <source>
        <strain evidence="1">Wild A</strain>
    </source>
</reference>
<gene>
    <name evidence="1" type="ORF">FWILDA_LOCUS14056</name>
</gene>
<accession>A0A9W4T1S7</accession>
<keyword evidence="2" id="KW-1185">Reference proteome</keyword>
<organism evidence="1 2">
    <name type="scientific">Funneliformis geosporum</name>
    <dbReference type="NCBI Taxonomy" id="1117311"/>
    <lineage>
        <taxon>Eukaryota</taxon>
        <taxon>Fungi</taxon>
        <taxon>Fungi incertae sedis</taxon>
        <taxon>Mucoromycota</taxon>
        <taxon>Glomeromycotina</taxon>
        <taxon>Glomeromycetes</taxon>
        <taxon>Glomerales</taxon>
        <taxon>Glomeraceae</taxon>
        <taxon>Funneliformis</taxon>
    </lineage>
</organism>
<proteinExistence type="predicted"/>
<protein>
    <submittedName>
        <fullName evidence="1">10378_t:CDS:1</fullName>
    </submittedName>
</protein>
<dbReference type="Proteomes" id="UP001153678">
    <property type="component" value="Unassembled WGS sequence"/>
</dbReference>
<dbReference type="AlphaFoldDB" id="A0A9W4T1S7"/>
<evidence type="ECO:0000313" key="1">
    <source>
        <dbReference type="EMBL" id="CAI2189392.1"/>
    </source>
</evidence>
<name>A0A9W4T1S7_9GLOM</name>